<evidence type="ECO:0000256" key="9">
    <source>
        <dbReference type="ARBA" id="ARBA00022842"/>
    </source>
</evidence>
<evidence type="ECO:0000313" key="17">
    <source>
        <dbReference type="EMBL" id="KKB61913.1"/>
    </source>
</evidence>
<comment type="similarity">
    <text evidence="4">Belongs to the ATP-dependent AMP-binding enzyme family.</text>
</comment>
<dbReference type="STRING" id="28092.WM40_20675"/>
<dbReference type="InterPro" id="IPR025110">
    <property type="entry name" value="AMP-bd_C"/>
</dbReference>
<sequence>MPAEISLTPGETLVSLIEDSCRKYAQREAFVCLGQAISYQRLADDAEAFAGWVQSLGLKKGARLAIMLPNVLQYPVALYGAMRAGCVIVNVNPLYTPRELAQQLRDSGAEAIVILENFAATLQKALSETVIRHVLVTSVGAMLGPKGRVIDFVLRHIKKAVPEWDLPQHNGWHAALSIGRQRGAVAVPLSPDDIAVLQYTGGTTGVAKGAVLLHRNLLANVLQAEAWFGPAVAQLTDRGQAMPMVIAAALPLYHIFALTVCGIFPLRIGGKILLIPNPRDLPAVIKVLRRHPVNIFPAVNTLYNALLNHPDIGKANFSNLIVAIGGGMAVQEAVAKRWEALTGRVLVEGYGLSETSPIVSCTSTIASAFSGSIGMPMPSTDVSIRGADDAEVAYGESGELCVKGPQVMAGYWQRPDETRAAMTSDGYFRTGDIARFDAEGNLKLVDRKKDMILVSGFNVYPNEIEDVVSSLDGVAEVAAIGVPDARTGESVKLFIVRRDPRLDEAAVLAYCRERLTGYKMPRKIVFRETLPKTPVGKILRRELRELP</sequence>
<gene>
    <name evidence="17" type="ORF">WM40_20675</name>
</gene>
<dbReference type="EC" id="6.2.1.3" evidence="12"/>
<dbReference type="InterPro" id="IPR050237">
    <property type="entry name" value="ATP-dep_AMP-bd_enzyme"/>
</dbReference>
<dbReference type="PANTHER" id="PTHR43767:SF8">
    <property type="entry name" value="LONG-CHAIN-FATTY-ACID--COA LIGASE"/>
    <property type="match status" value="1"/>
</dbReference>
<dbReference type="Gene3D" id="3.40.50.12780">
    <property type="entry name" value="N-terminal domain of ligase-like"/>
    <property type="match status" value="1"/>
</dbReference>
<dbReference type="Pfam" id="PF13193">
    <property type="entry name" value="AMP-binding_C"/>
    <property type="match status" value="1"/>
</dbReference>
<comment type="cofactor">
    <cofactor evidence="1">
        <name>Mg(2+)</name>
        <dbReference type="ChEBI" id="CHEBI:18420"/>
    </cofactor>
</comment>
<keyword evidence="11" id="KW-0472">Membrane</keyword>
<evidence type="ECO:0000256" key="14">
    <source>
        <dbReference type="ARBA" id="ARBA00042773"/>
    </source>
</evidence>
<dbReference type="PANTHER" id="PTHR43767">
    <property type="entry name" value="LONG-CHAIN-FATTY-ACID--COA LIGASE"/>
    <property type="match status" value="1"/>
</dbReference>
<dbReference type="PROSITE" id="PS00455">
    <property type="entry name" value="AMP_BINDING"/>
    <property type="match status" value="1"/>
</dbReference>
<evidence type="ECO:0000256" key="12">
    <source>
        <dbReference type="ARBA" id="ARBA00026121"/>
    </source>
</evidence>
<dbReference type="SUPFAM" id="SSF56801">
    <property type="entry name" value="Acetyl-CoA synthetase-like"/>
    <property type="match status" value="1"/>
</dbReference>
<evidence type="ECO:0000256" key="8">
    <source>
        <dbReference type="ARBA" id="ARBA00022840"/>
    </source>
</evidence>
<dbReference type="GO" id="GO:0016020">
    <property type="term" value="C:membrane"/>
    <property type="evidence" value="ECO:0007669"/>
    <property type="project" value="UniProtKB-SubCell"/>
</dbReference>
<comment type="caution">
    <text evidence="17">The sequence shown here is derived from an EMBL/GenBank/DDBJ whole genome shotgun (WGS) entry which is preliminary data.</text>
</comment>
<dbReference type="Proteomes" id="UP000033618">
    <property type="component" value="Unassembled WGS sequence"/>
</dbReference>
<name>A0A0F5JVM2_9BURK</name>
<evidence type="ECO:0000259" key="15">
    <source>
        <dbReference type="Pfam" id="PF00501"/>
    </source>
</evidence>
<organism evidence="17 18">
    <name type="scientific">Robbsia andropogonis</name>
    <dbReference type="NCBI Taxonomy" id="28092"/>
    <lineage>
        <taxon>Bacteria</taxon>
        <taxon>Pseudomonadati</taxon>
        <taxon>Pseudomonadota</taxon>
        <taxon>Betaproteobacteria</taxon>
        <taxon>Burkholderiales</taxon>
        <taxon>Burkholderiaceae</taxon>
        <taxon>Robbsia</taxon>
    </lineage>
</organism>
<keyword evidence="6" id="KW-0547">Nucleotide-binding</keyword>
<evidence type="ECO:0000256" key="6">
    <source>
        <dbReference type="ARBA" id="ARBA00022741"/>
    </source>
</evidence>
<evidence type="ECO:0000256" key="4">
    <source>
        <dbReference type="ARBA" id="ARBA00006432"/>
    </source>
</evidence>
<feature type="domain" description="AMP-binding enzyme C-terminal" evidence="16">
    <location>
        <begin position="463"/>
        <end position="537"/>
    </location>
</feature>
<keyword evidence="10" id="KW-0443">Lipid metabolism</keyword>
<accession>A0A0F5JVM2</accession>
<dbReference type="InterPro" id="IPR000873">
    <property type="entry name" value="AMP-dep_synth/lig_dom"/>
</dbReference>
<dbReference type="GO" id="GO:0005524">
    <property type="term" value="F:ATP binding"/>
    <property type="evidence" value="ECO:0007669"/>
    <property type="project" value="UniProtKB-KW"/>
</dbReference>
<dbReference type="InterPro" id="IPR045851">
    <property type="entry name" value="AMP-bd_C_sf"/>
</dbReference>
<dbReference type="InterPro" id="IPR020845">
    <property type="entry name" value="AMP-binding_CS"/>
</dbReference>
<keyword evidence="8" id="KW-0067">ATP-binding</keyword>
<dbReference type="FunFam" id="3.30.300.30:FF:000006">
    <property type="entry name" value="Long-chain-fatty-acid--CoA ligase FadD"/>
    <property type="match status" value="1"/>
</dbReference>
<keyword evidence="9" id="KW-0460">Magnesium</keyword>
<evidence type="ECO:0000256" key="7">
    <source>
        <dbReference type="ARBA" id="ARBA00022832"/>
    </source>
</evidence>
<evidence type="ECO:0000256" key="10">
    <source>
        <dbReference type="ARBA" id="ARBA00023098"/>
    </source>
</evidence>
<dbReference type="EMBL" id="LAQU01000029">
    <property type="protein sequence ID" value="KKB61913.1"/>
    <property type="molecule type" value="Genomic_DNA"/>
</dbReference>
<evidence type="ECO:0000259" key="16">
    <source>
        <dbReference type="Pfam" id="PF13193"/>
    </source>
</evidence>
<keyword evidence="7" id="KW-0276">Fatty acid metabolism</keyword>
<dbReference type="GO" id="GO:0004467">
    <property type="term" value="F:long-chain fatty acid-CoA ligase activity"/>
    <property type="evidence" value="ECO:0007669"/>
    <property type="project" value="UniProtKB-EC"/>
</dbReference>
<evidence type="ECO:0000256" key="1">
    <source>
        <dbReference type="ARBA" id="ARBA00001946"/>
    </source>
</evidence>
<evidence type="ECO:0000256" key="13">
    <source>
        <dbReference type="ARBA" id="ARBA00039545"/>
    </source>
</evidence>
<evidence type="ECO:0000256" key="3">
    <source>
        <dbReference type="ARBA" id="ARBA00005005"/>
    </source>
</evidence>
<evidence type="ECO:0000256" key="2">
    <source>
        <dbReference type="ARBA" id="ARBA00004170"/>
    </source>
</evidence>
<dbReference type="CDD" id="cd05936">
    <property type="entry name" value="FC-FACS_FadD_like"/>
    <property type="match status" value="1"/>
</dbReference>
<evidence type="ECO:0000256" key="11">
    <source>
        <dbReference type="ARBA" id="ARBA00023136"/>
    </source>
</evidence>
<dbReference type="Gene3D" id="3.30.300.30">
    <property type="match status" value="1"/>
</dbReference>
<keyword evidence="18" id="KW-1185">Reference proteome</keyword>
<dbReference type="Pfam" id="PF00501">
    <property type="entry name" value="AMP-binding"/>
    <property type="match status" value="1"/>
</dbReference>
<protein>
    <recommendedName>
        <fullName evidence="13">Long-chain-fatty-acid--CoA ligase</fullName>
        <ecNumber evidence="12">6.2.1.3</ecNumber>
    </recommendedName>
    <alternativeName>
        <fullName evidence="14">Long-chain acyl-CoA synthetase</fullName>
    </alternativeName>
</protein>
<evidence type="ECO:0000313" key="18">
    <source>
        <dbReference type="Proteomes" id="UP000033618"/>
    </source>
</evidence>
<feature type="domain" description="AMP-dependent synthetase/ligase" evidence="15">
    <location>
        <begin position="18"/>
        <end position="412"/>
    </location>
</feature>
<dbReference type="PATRIC" id="fig|28092.6.peg.4860"/>
<dbReference type="FunFam" id="3.40.50.12780:FF:000003">
    <property type="entry name" value="Long-chain-fatty-acid--CoA ligase FadD"/>
    <property type="match status" value="1"/>
</dbReference>
<comment type="subcellular location">
    <subcellularLocation>
        <location evidence="2">Membrane</location>
        <topology evidence="2">Peripheral membrane protein</topology>
    </subcellularLocation>
</comment>
<dbReference type="InterPro" id="IPR042099">
    <property type="entry name" value="ANL_N_sf"/>
</dbReference>
<proteinExistence type="inferred from homology"/>
<comment type="pathway">
    <text evidence="3">Lipid metabolism; fatty acid beta-oxidation.</text>
</comment>
<evidence type="ECO:0000256" key="5">
    <source>
        <dbReference type="ARBA" id="ARBA00022598"/>
    </source>
</evidence>
<reference evidence="17 18" key="1">
    <citation type="submission" date="2015-03" db="EMBL/GenBank/DDBJ databases">
        <title>Draft Genome Sequence of Burkholderia andropogonis type strain ICMP2807, isolated from Sorghum bicolor.</title>
        <authorList>
            <person name="Lopes-Santos L."/>
            <person name="Castro D.B."/>
            <person name="Ottoboni L.M."/>
            <person name="Park D."/>
            <person name="Weirc B.S."/>
            <person name="Destefano S.A."/>
        </authorList>
    </citation>
    <scope>NUCLEOTIDE SEQUENCE [LARGE SCALE GENOMIC DNA]</scope>
    <source>
        <strain evidence="17 18">ICMP2807</strain>
    </source>
</reference>
<dbReference type="AlphaFoldDB" id="A0A0F5JVM2"/>
<keyword evidence="5 17" id="KW-0436">Ligase</keyword>